<keyword evidence="7" id="KW-0234">DNA repair</keyword>
<evidence type="ECO:0000256" key="8">
    <source>
        <dbReference type="ARBA" id="ARBA00023235"/>
    </source>
</evidence>
<dbReference type="GO" id="GO:0140097">
    <property type="term" value="F:catalytic activity, acting on DNA"/>
    <property type="evidence" value="ECO:0007669"/>
    <property type="project" value="UniProtKB-ARBA"/>
</dbReference>
<evidence type="ECO:0000256" key="5">
    <source>
        <dbReference type="ARBA" id="ARBA00022840"/>
    </source>
</evidence>
<dbReference type="InterPro" id="IPR045628">
    <property type="entry name" value="Lhr_WH_dom"/>
</dbReference>
<dbReference type="CDD" id="cd18796">
    <property type="entry name" value="SF2_C_LHR"/>
    <property type="match status" value="1"/>
</dbReference>
<dbReference type="GO" id="GO:0005524">
    <property type="term" value="F:ATP binding"/>
    <property type="evidence" value="ECO:0007669"/>
    <property type="project" value="UniProtKB-KW"/>
</dbReference>
<dbReference type="PROSITE" id="PS51192">
    <property type="entry name" value="HELICASE_ATP_BIND_1"/>
    <property type="match status" value="1"/>
</dbReference>
<dbReference type="GO" id="GO:0004386">
    <property type="term" value="F:helicase activity"/>
    <property type="evidence" value="ECO:0007669"/>
    <property type="project" value="UniProtKB-KW"/>
</dbReference>
<dbReference type="InterPro" id="IPR013701">
    <property type="entry name" value="Lhr-like_DEAD/DEAH_assoc"/>
</dbReference>
<dbReference type="PANTHER" id="PTHR47962:SF6">
    <property type="entry name" value="LARGE HELICASE-RELATED PROTEIN"/>
    <property type="match status" value="1"/>
</dbReference>
<dbReference type="GO" id="GO:0003677">
    <property type="term" value="F:DNA binding"/>
    <property type="evidence" value="ECO:0007669"/>
    <property type="project" value="UniProtKB-KW"/>
</dbReference>
<dbReference type="Pfam" id="PF00271">
    <property type="entry name" value="Helicase_C"/>
    <property type="match status" value="1"/>
</dbReference>
<comment type="caution">
    <text evidence="12">The sequence shown here is derived from an EMBL/GenBank/DDBJ whole genome shotgun (WGS) entry which is preliminary data.</text>
</comment>
<dbReference type="Pfam" id="PF00270">
    <property type="entry name" value="DEAD"/>
    <property type="match status" value="1"/>
</dbReference>
<evidence type="ECO:0000313" key="12">
    <source>
        <dbReference type="EMBL" id="PUA32294.1"/>
    </source>
</evidence>
<name>A0A2R7Y446_9CREN</name>
<evidence type="ECO:0000259" key="10">
    <source>
        <dbReference type="PROSITE" id="PS51192"/>
    </source>
</evidence>
<keyword evidence="3" id="KW-0378">Hydrolase</keyword>
<dbReference type="InterPro" id="IPR011545">
    <property type="entry name" value="DEAD/DEAH_box_helicase_dom"/>
</dbReference>
<feature type="domain" description="Helicase ATP-binding" evidence="10">
    <location>
        <begin position="38"/>
        <end position="232"/>
    </location>
</feature>
<dbReference type="GO" id="GO:0016887">
    <property type="term" value="F:ATP hydrolysis activity"/>
    <property type="evidence" value="ECO:0007669"/>
    <property type="project" value="TreeGrafter"/>
</dbReference>
<dbReference type="PANTHER" id="PTHR47962">
    <property type="entry name" value="ATP-DEPENDENT HELICASE LHR-RELATED-RELATED"/>
    <property type="match status" value="1"/>
</dbReference>
<accession>A0A2R7Y446</accession>
<evidence type="ECO:0000256" key="3">
    <source>
        <dbReference type="ARBA" id="ARBA00022801"/>
    </source>
</evidence>
<feature type="domain" description="Helicase C-terminal" evidence="11">
    <location>
        <begin position="265"/>
        <end position="428"/>
    </location>
</feature>
<evidence type="ECO:0000256" key="1">
    <source>
        <dbReference type="ARBA" id="ARBA00022741"/>
    </source>
</evidence>
<evidence type="ECO:0000256" key="4">
    <source>
        <dbReference type="ARBA" id="ARBA00022806"/>
    </source>
</evidence>
<sequence>MCCGGEGLNDVRKCLRPYTLGWFISKFKEFTPPQEAAIPKIKCGDNVLISSPTGTGKTLAAFLAIIDELYGLGESKALGDRVYAVYISPLRALNNDMVKNLMTPLKEIREYAKSLGVELPEVRVAVRTSDTSPYEKSKMVKEPPHILITTPESLTISITAPKFREKLRSVKWVIVDEIHEIASSKRGALLSLTLERLEELSENEIQRVGLSATISPLEDIAQFLVGFDNDGRPRKCSIVDARFVKPMELTVVAPRVDMVEASAEKLNAAIYETLKEVVEKHRTTLIFTNTRSSTERVAFKLKRMFKENGIESLDSIEAHHSSLSRDVRLEVENKLKEGKLKAVISSTSLELGIDVGYIDAVVLLSSPKSVTRLIQRVGRSGHNVRDVSKGYLIAVDRDDLIEVAVLTNLAKARKLDRTSIPEKPLDILAQHLVGMSLERKWRVEEAYKVVKRSYNYRNLSFEEFLNVLKYLAGKFEEGLNSLPVYSKIWFDEVEGVFGRKKSVRMIYYLNSGAIPDEAKVRVFLDGRRYIGDLEEEFVEYLDPGDIFVLGGKTYQFVKSEGMKVIVRSAEGQRPTVPAWFSEMLPLTYDSALEVGRFREYVAELIKYVGREKAVEELVNSYGLGLNEAKHIVQYVSDQLKYGGFIPSDKRVVIEVWEDLNEGVTNVVFHYLFGRRVNQALSRAYALALSEFLGVAVRVTVSDNGFMLSIPNYVVLDVNTLKKVVKEVSHENLKDLLRKSLRRSELVKRKFRHVAERSLALLKNYRGVETSIYRRQLNSETLLKVAEKIPGFPLVEETYREVMEDVMDVKNAEDVLKKIREGRVEVLIVKSYEAPSPFSHNIIAQGYSDIVLMEDRRKLIQKLYEKLLKIEGTHH</sequence>
<dbReference type="InterPro" id="IPR017170">
    <property type="entry name" value="Lhr-like"/>
</dbReference>
<evidence type="ECO:0000313" key="13">
    <source>
        <dbReference type="Proteomes" id="UP000244093"/>
    </source>
</evidence>
<evidence type="ECO:0000256" key="7">
    <source>
        <dbReference type="ARBA" id="ARBA00023204"/>
    </source>
</evidence>
<dbReference type="InterPro" id="IPR014001">
    <property type="entry name" value="Helicase_ATP-bd"/>
</dbReference>
<dbReference type="SMART" id="SM00490">
    <property type="entry name" value="HELICc"/>
    <property type="match status" value="1"/>
</dbReference>
<keyword evidence="1" id="KW-0547">Nucleotide-binding</keyword>
<dbReference type="PIRSF" id="PIRSF037307">
    <property type="entry name" value="Lhr-like_helic_prd"/>
    <property type="match status" value="1"/>
</dbReference>
<keyword evidence="4 12" id="KW-0347">Helicase</keyword>
<keyword evidence="6" id="KW-0238">DNA-binding</keyword>
<dbReference type="GO" id="GO:0006281">
    <property type="term" value="P:DNA repair"/>
    <property type="evidence" value="ECO:0007669"/>
    <property type="project" value="UniProtKB-KW"/>
</dbReference>
<dbReference type="InterPro" id="IPR001650">
    <property type="entry name" value="Helicase_C-like"/>
</dbReference>
<dbReference type="CDD" id="cd17922">
    <property type="entry name" value="DEXHc_LHR-like"/>
    <property type="match status" value="1"/>
</dbReference>
<dbReference type="SMART" id="SM00487">
    <property type="entry name" value="DEXDc"/>
    <property type="match status" value="1"/>
</dbReference>
<evidence type="ECO:0000256" key="9">
    <source>
        <dbReference type="ARBA" id="ARBA00093467"/>
    </source>
</evidence>
<keyword evidence="2" id="KW-0227">DNA damage</keyword>
<dbReference type="Proteomes" id="UP000244093">
    <property type="component" value="Unassembled WGS sequence"/>
</dbReference>
<evidence type="ECO:0000256" key="6">
    <source>
        <dbReference type="ARBA" id="ARBA00023125"/>
    </source>
</evidence>
<organism evidence="12 13">
    <name type="scientific">Zestosphaera tikiterensis</name>
    <dbReference type="NCBI Taxonomy" id="1973259"/>
    <lineage>
        <taxon>Archaea</taxon>
        <taxon>Thermoproteota</taxon>
        <taxon>Thermoprotei</taxon>
        <taxon>Desulfurococcales</taxon>
        <taxon>Desulfurococcaceae</taxon>
        <taxon>Zestosphaera</taxon>
    </lineage>
</organism>
<evidence type="ECO:0000259" key="11">
    <source>
        <dbReference type="PROSITE" id="PS51194"/>
    </source>
</evidence>
<evidence type="ECO:0000256" key="2">
    <source>
        <dbReference type="ARBA" id="ARBA00022763"/>
    </source>
</evidence>
<dbReference type="Pfam" id="PF08494">
    <property type="entry name" value="DEAD_assoc"/>
    <property type="match status" value="1"/>
</dbReference>
<dbReference type="SUPFAM" id="SSF52540">
    <property type="entry name" value="P-loop containing nucleoside triphosphate hydrolases"/>
    <property type="match status" value="1"/>
</dbReference>
<dbReference type="InterPro" id="IPR027417">
    <property type="entry name" value="P-loop_NTPase"/>
</dbReference>
<gene>
    <name evidence="12" type="ORF">B7O98_06430</name>
</gene>
<dbReference type="InterPro" id="IPR052511">
    <property type="entry name" value="ATP-dep_Helicase"/>
</dbReference>
<dbReference type="Pfam" id="PF19306">
    <property type="entry name" value="WHD_Lhr"/>
    <property type="match status" value="1"/>
</dbReference>
<dbReference type="EMBL" id="NBVN01000004">
    <property type="protein sequence ID" value="PUA32294.1"/>
    <property type="molecule type" value="Genomic_DNA"/>
</dbReference>
<dbReference type="PROSITE" id="PS51194">
    <property type="entry name" value="HELICASE_CTER"/>
    <property type="match status" value="1"/>
</dbReference>
<dbReference type="NCBIfam" id="NF010338">
    <property type="entry name" value="PRK13767.1"/>
    <property type="match status" value="1"/>
</dbReference>
<dbReference type="Gene3D" id="3.40.50.300">
    <property type="entry name" value="P-loop containing nucleotide triphosphate hydrolases"/>
    <property type="match status" value="2"/>
</dbReference>
<keyword evidence="8" id="KW-0413">Isomerase</keyword>
<comment type="similarity">
    <text evidence="9">Belongs to the Lhr helicase family. Lhr-Core subfamily.</text>
</comment>
<dbReference type="AlphaFoldDB" id="A0A2R7Y446"/>
<reference evidence="12 13" key="1">
    <citation type="journal article" date="2018" name="Syst. Appl. Microbiol.">
        <title>A new symbiotic nanoarchaeote (Candidatus Nanoclepta minutus) and its host (Zestosphaera tikiterensis gen. nov., sp. nov.) from a New Zealand hot spring.</title>
        <authorList>
            <person name="St John E."/>
            <person name="Liu Y."/>
            <person name="Podar M."/>
            <person name="Stott M.B."/>
            <person name="Meneghin J."/>
            <person name="Chen Z."/>
            <person name="Lagutin K."/>
            <person name="Mitchell K."/>
            <person name="Reysenbach A.L."/>
        </authorList>
    </citation>
    <scope>NUCLEOTIDE SEQUENCE [LARGE SCALE GENOMIC DNA]</scope>
    <source>
        <strain evidence="12">NZ3</strain>
    </source>
</reference>
<proteinExistence type="inferred from homology"/>
<protein>
    <submittedName>
        <fullName evidence="12">ATP-dependent helicase</fullName>
    </submittedName>
</protein>
<keyword evidence="5" id="KW-0067">ATP-binding</keyword>